<dbReference type="EMBL" id="SJPQ01000004">
    <property type="protein sequence ID" value="TWT86865.1"/>
    <property type="molecule type" value="Genomic_DNA"/>
</dbReference>
<keyword evidence="2" id="KW-1185">Reference proteome</keyword>
<protein>
    <recommendedName>
        <fullName evidence="3">SGNH hydrolase-type esterase domain-containing protein</fullName>
    </recommendedName>
</protein>
<evidence type="ECO:0000313" key="2">
    <source>
        <dbReference type="Proteomes" id="UP000315440"/>
    </source>
</evidence>
<accession>A0A5C5ZIC2</accession>
<sequence>MSGEGPTALEPTETAERLVVLGASNVAFGLPTIVTAARELAGGPIEMFMTAAHGRSYGLASNVMGRRIVSIRDCGLWNALDALAPASQTNALVTDVGNDLLYGVAPARVADWVAECVDRLVARGARVRVVGLPLHSIEGVGRRRFAFFQKIFFPFSRLRFDDARALSRELDERLQALCHERSLAFVAPPRAWYGWDPIHVRRARRAVAWNAILRASEVDEREIPREKTRLRAGERFALRRASHEERRVFGALKRAKQPCARLNDGSTLSLF</sequence>
<name>A0A5C5ZIC2_9BACT</name>
<proteinExistence type="predicted"/>
<evidence type="ECO:0000313" key="1">
    <source>
        <dbReference type="EMBL" id="TWT86865.1"/>
    </source>
</evidence>
<organism evidence="1 2">
    <name type="scientific">Pseudobythopirellula maris</name>
    <dbReference type="NCBI Taxonomy" id="2527991"/>
    <lineage>
        <taxon>Bacteria</taxon>
        <taxon>Pseudomonadati</taxon>
        <taxon>Planctomycetota</taxon>
        <taxon>Planctomycetia</taxon>
        <taxon>Pirellulales</taxon>
        <taxon>Lacipirellulaceae</taxon>
        <taxon>Pseudobythopirellula</taxon>
    </lineage>
</organism>
<dbReference type="Proteomes" id="UP000315440">
    <property type="component" value="Unassembled WGS sequence"/>
</dbReference>
<dbReference type="SUPFAM" id="SSF52266">
    <property type="entry name" value="SGNH hydrolase"/>
    <property type="match status" value="1"/>
</dbReference>
<evidence type="ECO:0008006" key="3">
    <source>
        <dbReference type="Google" id="ProtNLM"/>
    </source>
</evidence>
<gene>
    <name evidence="1" type="ORF">Mal64_36950</name>
</gene>
<dbReference type="AlphaFoldDB" id="A0A5C5ZIC2"/>
<reference evidence="1 2" key="1">
    <citation type="submission" date="2019-02" db="EMBL/GenBank/DDBJ databases">
        <title>Deep-cultivation of Planctomycetes and their phenomic and genomic characterization uncovers novel biology.</title>
        <authorList>
            <person name="Wiegand S."/>
            <person name="Jogler M."/>
            <person name="Boedeker C."/>
            <person name="Pinto D."/>
            <person name="Vollmers J."/>
            <person name="Rivas-Marin E."/>
            <person name="Kohn T."/>
            <person name="Peeters S.H."/>
            <person name="Heuer A."/>
            <person name="Rast P."/>
            <person name="Oberbeckmann S."/>
            <person name="Bunk B."/>
            <person name="Jeske O."/>
            <person name="Meyerdierks A."/>
            <person name="Storesund J.E."/>
            <person name="Kallscheuer N."/>
            <person name="Luecker S."/>
            <person name="Lage O.M."/>
            <person name="Pohl T."/>
            <person name="Merkel B.J."/>
            <person name="Hornburger P."/>
            <person name="Mueller R.-W."/>
            <person name="Bruemmer F."/>
            <person name="Labrenz M."/>
            <person name="Spormann A.M."/>
            <person name="Op Den Camp H."/>
            <person name="Overmann J."/>
            <person name="Amann R."/>
            <person name="Jetten M.S.M."/>
            <person name="Mascher T."/>
            <person name="Medema M.H."/>
            <person name="Devos D.P."/>
            <person name="Kaster A.-K."/>
            <person name="Ovreas L."/>
            <person name="Rohde M."/>
            <person name="Galperin M.Y."/>
            <person name="Jogler C."/>
        </authorList>
    </citation>
    <scope>NUCLEOTIDE SEQUENCE [LARGE SCALE GENOMIC DNA]</scope>
    <source>
        <strain evidence="1 2">Mal64</strain>
    </source>
</reference>
<comment type="caution">
    <text evidence="1">The sequence shown here is derived from an EMBL/GenBank/DDBJ whole genome shotgun (WGS) entry which is preliminary data.</text>
</comment>